<name>D6RJU5_COPC7</name>
<dbReference type="HOGENOM" id="CLU_2223136_0_0_1"/>
<feature type="region of interest" description="Disordered" evidence="1">
    <location>
        <begin position="1"/>
        <end position="21"/>
    </location>
</feature>
<keyword evidence="3" id="KW-1185">Reference proteome</keyword>
<sequence length="106" mass="11924">MPPGTTKYWLPSTTAGSPAYSSISFHSSFKEVWVHRKERPSQGDTDRAQDKKSNSQRNHTVTVMVPVEMSFETDGASEVAERSELFMSTFKRLPKEHTDVDGGQMD</sequence>
<dbReference type="InParanoid" id="D6RJU5"/>
<evidence type="ECO:0000256" key="1">
    <source>
        <dbReference type="SAM" id="MobiDB-lite"/>
    </source>
</evidence>
<dbReference type="KEGG" id="cci:CC1G_13598"/>
<feature type="compositionally biased region" description="Polar residues" evidence="1">
    <location>
        <begin position="11"/>
        <end position="21"/>
    </location>
</feature>
<protein>
    <submittedName>
        <fullName evidence="2">Uncharacterized protein</fullName>
    </submittedName>
</protein>
<accession>D6RJU5</accession>
<feature type="region of interest" description="Disordered" evidence="1">
    <location>
        <begin position="35"/>
        <end position="63"/>
    </location>
</feature>
<comment type="caution">
    <text evidence="2">The sequence shown here is derived from an EMBL/GenBank/DDBJ whole genome shotgun (WGS) entry which is preliminary data.</text>
</comment>
<dbReference type="EMBL" id="AACS02000001">
    <property type="protein sequence ID" value="EFI28571.1"/>
    <property type="molecule type" value="Genomic_DNA"/>
</dbReference>
<feature type="compositionally biased region" description="Basic and acidic residues" evidence="1">
    <location>
        <begin position="35"/>
        <end position="53"/>
    </location>
</feature>
<dbReference type="Proteomes" id="UP000001861">
    <property type="component" value="Unassembled WGS sequence"/>
</dbReference>
<evidence type="ECO:0000313" key="2">
    <source>
        <dbReference type="EMBL" id="EFI28571.1"/>
    </source>
</evidence>
<dbReference type="RefSeq" id="XP_002912065.1">
    <property type="nucleotide sequence ID" value="XM_002912019.1"/>
</dbReference>
<dbReference type="VEuPathDB" id="FungiDB:CC1G_13598"/>
<dbReference type="AlphaFoldDB" id="D6RJU5"/>
<dbReference type="GeneID" id="6014747"/>
<proteinExistence type="predicted"/>
<gene>
    <name evidence="2" type="ORF">CC1G_13598</name>
</gene>
<evidence type="ECO:0000313" key="3">
    <source>
        <dbReference type="Proteomes" id="UP000001861"/>
    </source>
</evidence>
<reference evidence="2 3" key="1">
    <citation type="journal article" date="2010" name="Proc. Natl. Acad. Sci. U.S.A.">
        <title>Insights into evolution of multicellular fungi from the assembled chromosomes of the mushroom Coprinopsis cinerea (Coprinus cinereus).</title>
        <authorList>
            <person name="Stajich J.E."/>
            <person name="Wilke S.K."/>
            <person name="Ahren D."/>
            <person name="Au C.H."/>
            <person name="Birren B.W."/>
            <person name="Borodovsky M."/>
            <person name="Burns C."/>
            <person name="Canback B."/>
            <person name="Casselton L.A."/>
            <person name="Cheng C.K."/>
            <person name="Deng J."/>
            <person name="Dietrich F.S."/>
            <person name="Fargo D.C."/>
            <person name="Farman M.L."/>
            <person name="Gathman A.C."/>
            <person name="Goldberg J."/>
            <person name="Guigo R."/>
            <person name="Hoegger P.J."/>
            <person name="Hooker J.B."/>
            <person name="Huggins A."/>
            <person name="James T.Y."/>
            <person name="Kamada T."/>
            <person name="Kilaru S."/>
            <person name="Kodira C."/>
            <person name="Kues U."/>
            <person name="Kupfer D."/>
            <person name="Kwan H.S."/>
            <person name="Lomsadze A."/>
            <person name="Li W."/>
            <person name="Lilly W.W."/>
            <person name="Ma L.J."/>
            <person name="Mackey A.J."/>
            <person name="Manning G."/>
            <person name="Martin F."/>
            <person name="Muraguchi H."/>
            <person name="Natvig D.O."/>
            <person name="Palmerini H."/>
            <person name="Ramesh M.A."/>
            <person name="Rehmeyer C.J."/>
            <person name="Roe B.A."/>
            <person name="Shenoy N."/>
            <person name="Stanke M."/>
            <person name="Ter-Hovhannisyan V."/>
            <person name="Tunlid A."/>
            <person name="Velagapudi R."/>
            <person name="Vision T.J."/>
            <person name="Zeng Q."/>
            <person name="Zolan M.E."/>
            <person name="Pukkila P.J."/>
        </authorList>
    </citation>
    <scope>NUCLEOTIDE SEQUENCE [LARGE SCALE GENOMIC DNA]</scope>
    <source>
        <strain evidence="3">Okayama-7 / 130 / ATCC MYA-4618 / FGSC 9003</strain>
    </source>
</reference>
<organism evidence="2 3">
    <name type="scientific">Coprinopsis cinerea (strain Okayama-7 / 130 / ATCC MYA-4618 / FGSC 9003)</name>
    <name type="common">Inky cap fungus</name>
    <name type="synonym">Hormographiella aspergillata</name>
    <dbReference type="NCBI Taxonomy" id="240176"/>
    <lineage>
        <taxon>Eukaryota</taxon>
        <taxon>Fungi</taxon>
        <taxon>Dikarya</taxon>
        <taxon>Basidiomycota</taxon>
        <taxon>Agaricomycotina</taxon>
        <taxon>Agaricomycetes</taxon>
        <taxon>Agaricomycetidae</taxon>
        <taxon>Agaricales</taxon>
        <taxon>Agaricineae</taxon>
        <taxon>Psathyrellaceae</taxon>
        <taxon>Coprinopsis</taxon>
    </lineage>
</organism>